<comment type="function">
    <text evidence="6">Specifically methylates the N7 position of guanine in position 527 of 16S rRNA.</text>
</comment>
<evidence type="ECO:0000256" key="4">
    <source>
        <dbReference type="ARBA" id="ARBA00022679"/>
    </source>
</evidence>
<dbReference type="InterPro" id="IPR029063">
    <property type="entry name" value="SAM-dependent_MTases_sf"/>
</dbReference>
<evidence type="ECO:0000256" key="2">
    <source>
        <dbReference type="ARBA" id="ARBA00022552"/>
    </source>
</evidence>
<protein>
    <recommendedName>
        <fullName evidence="6">Ribosomal RNA small subunit methyltransferase G</fullName>
        <ecNumber evidence="6">2.1.1.170</ecNumber>
    </recommendedName>
    <alternativeName>
        <fullName evidence="6">16S rRNA 7-methylguanosine methyltransferase</fullName>
        <shortName evidence="6">16S rRNA m7G methyltransferase</shortName>
    </alternativeName>
</protein>
<evidence type="ECO:0000313" key="8">
    <source>
        <dbReference type="Proteomes" id="UP000049222"/>
    </source>
</evidence>
<dbReference type="AlphaFoldDB" id="A0A0M6YGU6"/>
<comment type="subcellular location">
    <subcellularLocation>
        <location evidence="6">Cytoplasm</location>
    </subcellularLocation>
</comment>
<keyword evidence="3 6" id="KW-0489">Methyltransferase</keyword>
<keyword evidence="4 6" id="KW-0808">Transferase</keyword>
<dbReference type="STRING" id="420998.JDO7802_01191"/>
<feature type="binding site" evidence="6">
    <location>
        <position position="69"/>
    </location>
    <ligand>
        <name>S-adenosyl-L-methionine</name>
        <dbReference type="ChEBI" id="CHEBI:59789"/>
    </ligand>
</feature>
<dbReference type="EMBL" id="CXSU01000011">
    <property type="protein sequence ID" value="CTQ49180.1"/>
    <property type="molecule type" value="Genomic_DNA"/>
</dbReference>
<accession>A0A0M6YGU6</accession>
<dbReference type="SUPFAM" id="SSF53335">
    <property type="entry name" value="S-adenosyl-L-methionine-dependent methyltransferases"/>
    <property type="match status" value="1"/>
</dbReference>
<evidence type="ECO:0000256" key="1">
    <source>
        <dbReference type="ARBA" id="ARBA00022490"/>
    </source>
</evidence>
<organism evidence="7 8">
    <name type="scientific">Jannaschia donghaensis</name>
    <dbReference type="NCBI Taxonomy" id="420998"/>
    <lineage>
        <taxon>Bacteria</taxon>
        <taxon>Pseudomonadati</taxon>
        <taxon>Pseudomonadota</taxon>
        <taxon>Alphaproteobacteria</taxon>
        <taxon>Rhodobacterales</taxon>
        <taxon>Roseobacteraceae</taxon>
        <taxon>Jannaschia</taxon>
    </lineage>
</organism>
<dbReference type="EC" id="2.1.1.170" evidence="6"/>
<evidence type="ECO:0000256" key="6">
    <source>
        <dbReference type="HAMAP-Rule" id="MF_00074"/>
    </source>
</evidence>
<keyword evidence="1 6" id="KW-0963">Cytoplasm</keyword>
<gene>
    <name evidence="6 7" type="primary">rsmG</name>
    <name evidence="7" type="ORF">JDO7802_01191</name>
</gene>
<keyword evidence="8" id="KW-1185">Reference proteome</keyword>
<comment type="catalytic activity">
    <reaction evidence="6">
        <text>guanosine(527) in 16S rRNA + S-adenosyl-L-methionine = N(7)-methylguanosine(527) in 16S rRNA + S-adenosyl-L-homocysteine</text>
        <dbReference type="Rhea" id="RHEA:42732"/>
        <dbReference type="Rhea" id="RHEA-COMP:10209"/>
        <dbReference type="Rhea" id="RHEA-COMP:10210"/>
        <dbReference type="ChEBI" id="CHEBI:57856"/>
        <dbReference type="ChEBI" id="CHEBI:59789"/>
        <dbReference type="ChEBI" id="CHEBI:74269"/>
        <dbReference type="ChEBI" id="CHEBI:74480"/>
        <dbReference type="EC" id="2.1.1.170"/>
    </reaction>
</comment>
<keyword evidence="2 6" id="KW-0698">rRNA processing</keyword>
<feature type="binding site" evidence="6">
    <location>
        <begin position="115"/>
        <end position="116"/>
    </location>
    <ligand>
        <name>S-adenosyl-L-methionine</name>
        <dbReference type="ChEBI" id="CHEBI:59789"/>
    </ligand>
</feature>
<evidence type="ECO:0000313" key="7">
    <source>
        <dbReference type="EMBL" id="CTQ49180.1"/>
    </source>
</evidence>
<feature type="binding site" evidence="6">
    <location>
        <position position="64"/>
    </location>
    <ligand>
        <name>S-adenosyl-L-methionine</name>
        <dbReference type="ChEBI" id="CHEBI:59789"/>
    </ligand>
</feature>
<dbReference type="OrthoDB" id="9808773at2"/>
<evidence type="ECO:0000256" key="5">
    <source>
        <dbReference type="ARBA" id="ARBA00022691"/>
    </source>
</evidence>
<sequence length="198" mass="21701">MTEDAVRGVSRETSDQLLQLVQKWNTKINLVAPSTLSQFHDKHIVDAIDLVACAQAGGKWLDLGSGGGFPGLVVAALDGGVRDVTLIESDRRKCAFLATARRELGLTCNILKTRIEDAEFQNASVISARALASLPKLLALSTPHVADNGELLFLKGRNWRDEDVEARRSWEYDLEVIDGTGNHGSVILRIRNARRTGR</sequence>
<dbReference type="PANTHER" id="PTHR31760">
    <property type="entry name" value="S-ADENOSYL-L-METHIONINE-DEPENDENT METHYLTRANSFERASES SUPERFAMILY PROTEIN"/>
    <property type="match status" value="1"/>
</dbReference>
<dbReference type="Pfam" id="PF02527">
    <property type="entry name" value="GidB"/>
    <property type="match status" value="1"/>
</dbReference>
<dbReference type="NCBIfam" id="TIGR00138">
    <property type="entry name" value="rsmG_gidB"/>
    <property type="match status" value="1"/>
</dbReference>
<proteinExistence type="inferred from homology"/>
<comment type="caution">
    <text evidence="6">Lacks conserved residue(s) required for the propagation of feature annotation.</text>
</comment>
<feature type="binding site" evidence="6">
    <location>
        <position position="129"/>
    </location>
    <ligand>
        <name>S-adenosyl-L-methionine</name>
        <dbReference type="ChEBI" id="CHEBI:59789"/>
    </ligand>
</feature>
<dbReference type="PANTHER" id="PTHR31760:SF0">
    <property type="entry name" value="S-ADENOSYL-L-METHIONINE-DEPENDENT METHYLTRANSFERASES SUPERFAMILY PROTEIN"/>
    <property type="match status" value="1"/>
</dbReference>
<reference evidence="7 8" key="1">
    <citation type="submission" date="2015-07" db="EMBL/GenBank/DDBJ databases">
        <authorList>
            <person name="Noorani M."/>
        </authorList>
    </citation>
    <scope>NUCLEOTIDE SEQUENCE [LARGE SCALE GENOMIC DNA]</scope>
    <source>
        <strain evidence="7 8">CECT 7802</strain>
    </source>
</reference>
<dbReference type="RefSeq" id="WP_083481042.1">
    <property type="nucleotide sequence ID" value="NZ_CXSU01000011.1"/>
</dbReference>
<evidence type="ECO:0000256" key="3">
    <source>
        <dbReference type="ARBA" id="ARBA00022603"/>
    </source>
</evidence>
<dbReference type="Gene3D" id="3.40.50.150">
    <property type="entry name" value="Vaccinia Virus protein VP39"/>
    <property type="match status" value="1"/>
</dbReference>
<dbReference type="Proteomes" id="UP000049222">
    <property type="component" value="Unassembled WGS sequence"/>
</dbReference>
<dbReference type="HAMAP" id="MF_00074">
    <property type="entry name" value="16SrRNA_methyltr_G"/>
    <property type="match status" value="1"/>
</dbReference>
<keyword evidence="5 6" id="KW-0949">S-adenosyl-L-methionine</keyword>
<dbReference type="InterPro" id="IPR003682">
    <property type="entry name" value="rRNA_ssu_MeTfrase_G"/>
</dbReference>
<dbReference type="GO" id="GO:0005829">
    <property type="term" value="C:cytosol"/>
    <property type="evidence" value="ECO:0007669"/>
    <property type="project" value="TreeGrafter"/>
</dbReference>
<name>A0A0M6YGU6_9RHOB</name>
<dbReference type="GO" id="GO:0070043">
    <property type="term" value="F:rRNA (guanine-N7-)-methyltransferase activity"/>
    <property type="evidence" value="ECO:0007669"/>
    <property type="project" value="UniProtKB-UniRule"/>
</dbReference>
<comment type="similarity">
    <text evidence="6">Belongs to the methyltransferase superfamily. RNA methyltransferase RsmG family.</text>
</comment>